<evidence type="ECO:0000313" key="2">
    <source>
        <dbReference type="Proteomes" id="UP000801492"/>
    </source>
</evidence>
<dbReference type="GO" id="GO:0005765">
    <property type="term" value="C:lysosomal membrane"/>
    <property type="evidence" value="ECO:0007669"/>
    <property type="project" value="TreeGrafter"/>
</dbReference>
<dbReference type="InterPro" id="IPR028730">
    <property type="entry name" value="ZFYVE26"/>
</dbReference>
<dbReference type="GO" id="GO:0005813">
    <property type="term" value="C:centrosome"/>
    <property type="evidence" value="ECO:0007669"/>
    <property type="project" value="TreeGrafter"/>
</dbReference>
<dbReference type="GO" id="GO:0000281">
    <property type="term" value="P:mitotic cytokinesis"/>
    <property type="evidence" value="ECO:0007669"/>
    <property type="project" value="InterPro"/>
</dbReference>
<dbReference type="EMBL" id="VTPC01090708">
    <property type="protein sequence ID" value="KAF2881693.1"/>
    <property type="molecule type" value="Genomic_DNA"/>
</dbReference>
<dbReference type="PANTHER" id="PTHR46591">
    <property type="entry name" value="ZINC FINGER FYVE DOMAIN-CONTAINING PROTEIN 26"/>
    <property type="match status" value="1"/>
</dbReference>
<protein>
    <submittedName>
        <fullName evidence="1">Uncharacterized protein</fullName>
    </submittedName>
</protein>
<comment type="caution">
    <text evidence="1">The sequence shown here is derived from an EMBL/GenBank/DDBJ whole genome shotgun (WGS) entry which is preliminary data.</text>
</comment>
<dbReference type="OrthoDB" id="1936617at2759"/>
<dbReference type="Proteomes" id="UP000801492">
    <property type="component" value="Unassembled WGS sequence"/>
</dbReference>
<reference evidence="1" key="1">
    <citation type="submission" date="2019-08" db="EMBL/GenBank/DDBJ databases">
        <title>The genome of the North American firefly Photinus pyralis.</title>
        <authorList>
            <consortium name="Photinus pyralis genome working group"/>
            <person name="Fallon T.R."/>
            <person name="Sander Lower S.E."/>
            <person name="Weng J.-K."/>
        </authorList>
    </citation>
    <scope>NUCLEOTIDE SEQUENCE</scope>
    <source>
        <strain evidence="1">TRF0915ILg1</strain>
        <tissue evidence="1">Whole body</tissue>
    </source>
</reference>
<organism evidence="1 2">
    <name type="scientific">Ignelater luminosus</name>
    <name type="common">Cucubano</name>
    <name type="synonym">Pyrophorus luminosus</name>
    <dbReference type="NCBI Taxonomy" id="2038154"/>
    <lineage>
        <taxon>Eukaryota</taxon>
        <taxon>Metazoa</taxon>
        <taxon>Ecdysozoa</taxon>
        <taxon>Arthropoda</taxon>
        <taxon>Hexapoda</taxon>
        <taxon>Insecta</taxon>
        <taxon>Pterygota</taxon>
        <taxon>Neoptera</taxon>
        <taxon>Endopterygota</taxon>
        <taxon>Coleoptera</taxon>
        <taxon>Polyphaga</taxon>
        <taxon>Elateriformia</taxon>
        <taxon>Elateroidea</taxon>
        <taxon>Elateridae</taxon>
        <taxon>Agrypninae</taxon>
        <taxon>Pyrophorini</taxon>
        <taxon>Ignelater</taxon>
    </lineage>
</organism>
<dbReference type="GO" id="GO:0000724">
    <property type="term" value="P:double-strand break repair via homologous recombination"/>
    <property type="evidence" value="ECO:0007669"/>
    <property type="project" value="InterPro"/>
</dbReference>
<evidence type="ECO:0000313" key="1">
    <source>
        <dbReference type="EMBL" id="KAF2881693.1"/>
    </source>
</evidence>
<name>A0A8K0C703_IGNLU</name>
<dbReference type="GO" id="GO:0032266">
    <property type="term" value="F:phosphatidylinositol-3-phosphate binding"/>
    <property type="evidence" value="ECO:0007669"/>
    <property type="project" value="InterPro"/>
</dbReference>
<keyword evidence="2" id="KW-1185">Reference proteome</keyword>
<sequence length="358" mass="42753">MLNIALTYNTADPNDESSYSFPIERDTKEQVKFLQRFLNYLRSFSKILYVEHNNSQLISKGKDTSYFALLDFSRSEILEKLLFEKKLDLHDFEQLFSKLKLDLIHHVATIFFPKVHLSINQRSNENKYVKPNVLPNNNIITYVQKRNWLLAFILNEMYKIEETKLDLNEIRIKTFINFIKLSRIQNLKSLFDNNEVVTALQQNIAPKLINTFFEQHIIKSEVEASQHSTSSLETGKEIFEGDLKITDWKHLFDVIDSIPFNQLQKSKELLDLRDMVLNELISDCFEPDYFKYVQFISDNQLRWECILNNMTTWPGQFCIEVFESELSRFDKIDEKYEKKFVKWCEKIRIYEKVSFYFV</sequence>
<accession>A0A8K0C703</accession>
<dbReference type="AlphaFoldDB" id="A0A8K0C703"/>
<dbReference type="GO" id="GO:0030496">
    <property type="term" value="C:midbody"/>
    <property type="evidence" value="ECO:0007669"/>
    <property type="project" value="TreeGrafter"/>
</dbReference>
<gene>
    <name evidence="1" type="ORF">ILUMI_24475</name>
</gene>
<dbReference type="GO" id="GO:0032465">
    <property type="term" value="P:regulation of cytokinesis"/>
    <property type="evidence" value="ECO:0007669"/>
    <property type="project" value="TreeGrafter"/>
</dbReference>
<proteinExistence type="predicted"/>
<dbReference type="PANTHER" id="PTHR46591:SF1">
    <property type="entry name" value="ZINC FINGER FYVE DOMAIN-CONTAINING PROTEIN 26"/>
    <property type="match status" value="1"/>
</dbReference>